<dbReference type="Proteomes" id="UP000000311">
    <property type="component" value="Unassembled WGS sequence"/>
</dbReference>
<protein>
    <submittedName>
        <fullName evidence="1">Uncharacterized protein</fullName>
    </submittedName>
</protein>
<reference evidence="1 2" key="1">
    <citation type="journal article" date="2010" name="Science">
        <title>Genomic comparison of the ants Camponotus floridanus and Harpegnathos saltator.</title>
        <authorList>
            <person name="Bonasio R."/>
            <person name="Zhang G."/>
            <person name="Ye C."/>
            <person name="Mutti N.S."/>
            <person name="Fang X."/>
            <person name="Qin N."/>
            <person name="Donahue G."/>
            <person name="Yang P."/>
            <person name="Li Q."/>
            <person name="Li C."/>
            <person name="Zhang P."/>
            <person name="Huang Z."/>
            <person name="Berger S.L."/>
            <person name="Reinberg D."/>
            <person name="Wang J."/>
            <person name="Liebig J."/>
        </authorList>
    </citation>
    <scope>NUCLEOTIDE SEQUENCE [LARGE SCALE GENOMIC DNA]</scope>
    <source>
        <strain evidence="2">C129</strain>
    </source>
</reference>
<dbReference type="OMA" id="RNVMEIM"/>
<feature type="non-terminal residue" evidence="1">
    <location>
        <position position="1"/>
    </location>
</feature>
<evidence type="ECO:0000313" key="2">
    <source>
        <dbReference type="Proteomes" id="UP000000311"/>
    </source>
</evidence>
<accession>E2AZ74</accession>
<feature type="non-terminal residue" evidence="1">
    <location>
        <position position="92"/>
    </location>
</feature>
<dbReference type="InParanoid" id="E2AZ74"/>
<keyword evidence="2" id="KW-1185">Reference proteome</keyword>
<organism evidence="2">
    <name type="scientific">Camponotus floridanus</name>
    <name type="common">Florida carpenter ant</name>
    <dbReference type="NCBI Taxonomy" id="104421"/>
    <lineage>
        <taxon>Eukaryota</taxon>
        <taxon>Metazoa</taxon>
        <taxon>Ecdysozoa</taxon>
        <taxon>Arthropoda</taxon>
        <taxon>Hexapoda</taxon>
        <taxon>Insecta</taxon>
        <taxon>Pterygota</taxon>
        <taxon>Neoptera</taxon>
        <taxon>Endopterygota</taxon>
        <taxon>Hymenoptera</taxon>
        <taxon>Apocrita</taxon>
        <taxon>Aculeata</taxon>
        <taxon>Formicoidea</taxon>
        <taxon>Formicidae</taxon>
        <taxon>Formicinae</taxon>
        <taxon>Camponotus</taxon>
    </lineage>
</organism>
<name>E2AZ74_CAMFO</name>
<proteinExistence type="predicted"/>
<sequence length="92" mass="10155">YNHNPAMCNEVYEAIKPIYDDLSRDELLQRCLGGYTQNTNECFNKVVWTIAPKNSSGGKLLLDVGIDVATLTFNDGLMSFAKVLEVIGVKIG</sequence>
<dbReference type="OrthoDB" id="7527909at2759"/>
<dbReference type="AlphaFoldDB" id="E2AZ74"/>
<evidence type="ECO:0000313" key="1">
    <source>
        <dbReference type="EMBL" id="EFN61264.1"/>
    </source>
</evidence>
<dbReference type="EMBL" id="GL444114">
    <property type="protein sequence ID" value="EFN61264.1"/>
    <property type="molecule type" value="Genomic_DNA"/>
</dbReference>
<gene>
    <name evidence="1" type="ORF">EAG_01152</name>
</gene>